<dbReference type="InterPro" id="IPR035069">
    <property type="entry name" value="TTHA1013/TTHA0281-like"/>
</dbReference>
<name>A0A2V4RH01_9PROT</name>
<proteinExistence type="predicted"/>
<dbReference type="AlphaFoldDB" id="A0A2V4RH01"/>
<dbReference type="InterPro" id="IPR013321">
    <property type="entry name" value="Arc_rbn_hlx_hlx"/>
</dbReference>
<dbReference type="InterPro" id="IPR010985">
    <property type="entry name" value="Ribbon_hlx_hlx"/>
</dbReference>
<organism evidence="1 2">
    <name type="scientific">Komagataeibacter swingsii</name>
    <dbReference type="NCBI Taxonomy" id="215220"/>
    <lineage>
        <taxon>Bacteria</taxon>
        <taxon>Pseudomonadati</taxon>
        <taxon>Pseudomonadota</taxon>
        <taxon>Alphaproteobacteria</taxon>
        <taxon>Acetobacterales</taxon>
        <taxon>Acetobacteraceae</taxon>
        <taxon>Komagataeibacter</taxon>
    </lineage>
</organism>
<evidence type="ECO:0000313" key="1">
    <source>
        <dbReference type="EMBL" id="PYD68184.1"/>
    </source>
</evidence>
<comment type="caution">
    <text evidence="1">The sequence shown here is derived from an EMBL/GenBank/DDBJ whole genome shotgun (WGS) entry which is preliminary data.</text>
</comment>
<evidence type="ECO:0000313" key="2">
    <source>
        <dbReference type="Proteomes" id="UP000247371"/>
    </source>
</evidence>
<sequence length="113" mass="12532">MNNMMEIGGHRAVIQFDPEIGMFRGEFLGLHGGADFYADSVQGLRKEGETSLRVFMEMCEEKGIDPTKRYSGKFQVRLSPDEHARAAEIAAARGVSLNRLVQDALEQVAGEPF</sequence>
<gene>
    <name evidence="1" type="ORF">CFR76_16555</name>
</gene>
<dbReference type="InterPro" id="IPR008651">
    <property type="entry name" value="Uncharacterised_HicB"/>
</dbReference>
<accession>A0A2V4RH01</accession>
<dbReference type="SUPFAM" id="SSF47598">
    <property type="entry name" value="Ribbon-helix-helix"/>
    <property type="match status" value="1"/>
</dbReference>
<dbReference type="SUPFAM" id="SSF143100">
    <property type="entry name" value="TTHA1013/TTHA0281-like"/>
    <property type="match status" value="1"/>
</dbReference>
<dbReference type="Proteomes" id="UP000247371">
    <property type="component" value="Unassembled WGS sequence"/>
</dbReference>
<protein>
    <submittedName>
        <fullName evidence="1">Toxin-antitoxin system HicB family antitoxin</fullName>
    </submittedName>
</protein>
<dbReference type="GO" id="GO:0006355">
    <property type="term" value="P:regulation of DNA-templated transcription"/>
    <property type="evidence" value="ECO:0007669"/>
    <property type="project" value="InterPro"/>
</dbReference>
<dbReference type="Pfam" id="PF05534">
    <property type="entry name" value="HicB"/>
    <property type="match status" value="1"/>
</dbReference>
<dbReference type="Gene3D" id="1.10.1220.10">
    <property type="entry name" value="Met repressor-like"/>
    <property type="match status" value="1"/>
</dbReference>
<keyword evidence="2" id="KW-1185">Reference proteome</keyword>
<dbReference type="EMBL" id="NKUB01000051">
    <property type="protein sequence ID" value="PYD68184.1"/>
    <property type="molecule type" value="Genomic_DNA"/>
</dbReference>
<reference evidence="1 2" key="1">
    <citation type="submission" date="2017-07" db="EMBL/GenBank/DDBJ databases">
        <title>A draft genome sequence of Komagataeibacter swingsii LMG 22125.</title>
        <authorList>
            <person name="Skraban J."/>
            <person name="Cleenwerck I."/>
            <person name="Vandamme P."/>
            <person name="Trcek J."/>
        </authorList>
    </citation>
    <scope>NUCLEOTIDE SEQUENCE [LARGE SCALE GENOMIC DNA]</scope>
    <source>
        <strain evidence="1 2">LMG 22125</strain>
    </source>
</reference>
<dbReference type="RefSeq" id="WP_110557907.1">
    <property type="nucleotide sequence ID" value="NZ_NKUB01000051.1"/>
</dbReference>